<dbReference type="PaxDb" id="4113-PGSC0003DMT400091305"/>
<dbReference type="InParanoid" id="M1DMB0"/>
<sequence>MASLLGRSMSVNDNNGSQVGHQDDIGNLNDDEVWEVLGNKEIGDQNGPSRRIAEEVGDPGPDLRWIKDNFEG</sequence>
<feature type="compositionally biased region" description="Polar residues" evidence="1">
    <location>
        <begin position="9"/>
        <end position="20"/>
    </location>
</feature>
<dbReference type="Proteomes" id="UP000011115">
    <property type="component" value="Unassembled WGS sequence"/>
</dbReference>
<feature type="region of interest" description="Disordered" evidence="1">
    <location>
        <begin position="1"/>
        <end position="27"/>
    </location>
</feature>
<keyword evidence="3" id="KW-1185">Reference proteome</keyword>
<dbReference type="AlphaFoldDB" id="M1DMB0"/>
<feature type="region of interest" description="Disordered" evidence="1">
    <location>
        <begin position="41"/>
        <end position="62"/>
    </location>
</feature>
<dbReference type="HOGENOM" id="CLU_2727195_0_0_1"/>
<reference evidence="3" key="1">
    <citation type="journal article" date="2011" name="Nature">
        <title>Genome sequence and analysis of the tuber crop potato.</title>
        <authorList>
            <consortium name="The Potato Genome Sequencing Consortium"/>
        </authorList>
    </citation>
    <scope>NUCLEOTIDE SEQUENCE [LARGE SCALE GENOMIC DNA]</scope>
    <source>
        <strain evidence="3">cv. DM1-3 516 R44</strain>
    </source>
</reference>
<protein>
    <submittedName>
        <fullName evidence="2">Uncharacterized protein</fullName>
    </submittedName>
</protein>
<accession>M1DMB0</accession>
<evidence type="ECO:0000313" key="3">
    <source>
        <dbReference type="Proteomes" id="UP000011115"/>
    </source>
</evidence>
<reference evidence="2" key="2">
    <citation type="submission" date="2015-06" db="UniProtKB">
        <authorList>
            <consortium name="EnsemblPlants"/>
        </authorList>
    </citation>
    <scope>IDENTIFICATION</scope>
    <source>
        <strain evidence="2">DM1-3 516 R44</strain>
    </source>
</reference>
<dbReference type="EnsemblPlants" id="PGSC0003DMT400091305">
    <property type="protein sequence ID" value="PGSC0003DMT400091305"/>
    <property type="gene ID" value="PGSC0003DMG400040876"/>
</dbReference>
<evidence type="ECO:0000313" key="2">
    <source>
        <dbReference type="EnsemblPlants" id="PGSC0003DMT400091305"/>
    </source>
</evidence>
<organism evidence="2 3">
    <name type="scientific">Solanum tuberosum</name>
    <name type="common">Potato</name>
    <dbReference type="NCBI Taxonomy" id="4113"/>
    <lineage>
        <taxon>Eukaryota</taxon>
        <taxon>Viridiplantae</taxon>
        <taxon>Streptophyta</taxon>
        <taxon>Embryophyta</taxon>
        <taxon>Tracheophyta</taxon>
        <taxon>Spermatophyta</taxon>
        <taxon>Magnoliopsida</taxon>
        <taxon>eudicotyledons</taxon>
        <taxon>Gunneridae</taxon>
        <taxon>Pentapetalae</taxon>
        <taxon>asterids</taxon>
        <taxon>lamiids</taxon>
        <taxon>Solanales</taxon>
        <taxon>Solanaceae</taxon>
        <taxon>Solanoideae</taxon>
        <taxon>Solaneae</taxon>
        <taxon>Solanum</taxon>
    </lineage>
</organism>
<name>M1DMB0_SOLTU</name>
<evidence type="ECO:0000256" key="1">
    <source>
        <dbReference type="SAM" id="MobiDB-lite"/>
    </source>
</evidence>
<proteinExistence type="predicted"/>
<dbReference type="Gramene" id="PGSC0003DMT400091305">
    <property type="protein sequence ID" value="PGSC0003DMT400091305"/>
    <property type="gene ID" value="PGSC0003DMG400040876"/>
</dbReference>